<name>A0A813CKF7_9DINO</name>
<reference evidence="1" key="1">
    <citation type="submission" date="2021-02" db="EMBL/GenBank/DDBJ databases">
        <authorList>
            <person name="Dougan E. K."/>
            <person name="Rhodes N."/>
            <person name="Thang M."/>
            <person name="Chan C."/>
        </authorList>
    </citation>
    <scope>NUCLEOTIDE SEQUENCE</scope>
</reference>
<gene>
    <name evidence="1" type="primary">prpD1</name>
    <name evidence="1" type="ORF">SNEC2469_LOCUS35111</name>
</gene>
<dbReference type="Proteomes" id="UP000601435">
    <property type="component" value="Unassembled WGS sequence"/>
</dbReference>
<proteinExistence type="predicted"/>
<dbReference type="OrthoDB" id="2018073at2759"/>
<dbReference type="AlphaFoldDB" id="A0A813CKF7"/>
<dbReference type="EMBL" id="CAJNJA010100029">
    <property type="protein sequence ID" value="CAE7943582.1"/>
    <property type="molecule type" value="Genomic_DNA"/>
</dbReference>
<sequence length="124" mass="13115">MFHTDSVMCGISALALKTNAPTLLREEALTYKDTKGATVFGSSAHRLNGLGLLGFFSQGSLVLSGLRLEERQAEARQIGLQRFGALPISSGDGLSSTSATCIEVCLTPTTTIGIHHARTCVFLC</sequence>
<accession>A0A813CKF7</accession>
<comment type="caution">
    <text evidence="1">The sequence shown here is derived from an EMBL/GenBank/DDBJ whole genome shotgun (WGS) entry which is preliminary data.</text>
</comment>
<organism evidence="1 2">
    <name type="scientific">Symbiodinium necroappetens</name>
    <dbReference type="NCBI Taxonomy" id="1628268"/>
    <lineage>
        <taxon>Eukaryota</taxon>
        <taxon>Sar</taxon>
        <taxon>Alveolata</taxon>
        <taxon>Dinophyceae</taxon>
        <taxon>Suessiales</taxon>
        <taxon>Symbiodiniaceae</taxon>
        <taxon>Symbiodinium</taxon>
    </lineage>
</organism>
<protein>
    <submittedName>
        <fullName evidence="1">PrpD1 protein</fullName>
    </submittedName>
</protein>
<evidence type="ECO:0000313" key="2">
    <source>
        <dbReference type="Proteomes" id="UP000601435"/>
    </source>
</evidence>
<evidence type="ECO:0000313" key="1">
    <source>
        <dbReference type="EMBL" id="CAE7943582.1"/>
    </source>
</evidence>
<keyword evidence="2" id="KW-1185">Reference proteome</keyword>